<protein>
    <submittedName>
        <fullName evidence="1">Uncharacterized protein</fullName>
    </submittedName>
</protein>
<evidence type="ECO:0000313" key="1">
    <source>
        <dbReference type="EMBL" id="QHN43078.1"/>
    </source>
</evidence>
<name>A0A857MLU7_9BACT</name>
<proteinExistence type="predicted"/>
<dbReference type="KEGG" id="mama:GII36_04440"/>
<dbReference type="EMBL" id="CP045921">
    <property type="protein sequence ID" value="QHN43078.1"/>
    <property type="molecule type" value="Genomic_DNA"/>
</dbReference>
<dbReference type="AlphaFoldDB" id="A0A857MLU7"/>
<accession>A0A857MLU7</accession>
<organism evidence="1 2">
    <name type="scientific">Candidatus Mycosynbacter amalyticus</name>
    <dbReference type="NCBI Taxonomy" id="2665156"/>
    <lineage>
        <taxon>Bacteria</taxon>
        <taxon>Candidatus Saccharimonadota</taxon>
        <taxon>Candidatus Saccharimonadota incertae sedis</taxon>
        <taxon>Candidatus Mycosynbacter</taxon>
    </lineage>
</organism>
<dbReference type="RefSeq" id="WP_260762891.1">
    <property type="nucleotide sequence ID" value="NZ_CP045921.1"/>
</dbReference>
<evidence type="ECO:0000313" key="2">
    <source>
        <dbReference type="Proteomes" id="UP001059824"/>
    </source>
</evidence>
<reference evidence="1" key="1">
    <citation type="journal article" date="2021" name="Nat. Microbiol.">
        <title>Cocultivation of an ultrasmall environmental parasitic bacterium with lytic ability against bacteria associated with wastewater foams.</title>
        <authorList>
            <person name="Batinovic S."/>
            <person name="Rose J.J.A."/>
            <person name="Ratcliffe J."/>
            <person name="Seviour R.J."/>
            <person name="Petrovski S."/>
        </authorList>
    </citation>
    <scope>NUCLEOTIDE SEQUENCE</scope>
    <source>
        <strain evidence="1">JR1</strain>
    </source>
</reference>
<sequence length="67" mass="7522">MSPASDIDTIEMGYEETAYTSRQALDSHTLEQPRERAEVQDALSLATMLKQLREHKLHGSGDVQTYA</sequence>
<keyword evidence="2" id="KW-1185">Reference proteome</keyword>
<dbReference type="Proteomes" id="UP001059824">
    <property type="component" value="Chromosome"/>
</dbReference>
<gene>
    <name evidence="1" type="ORF">GII36_04440</name>
</gene>